<sequence length="354" mass="37178">MKKSIFALAVLSAFSGAAFAQSTVTIYGVVDVGFQSLDNGTPAGRFNRIQSGQEAGSRIGFKGVEDLGGGLKANFVLEQGVLVDTGESDQGRTFGRRSTVGLSGDFGAVDFGRDKSPTLKYFDNFDPFGSALINNGTGVRALYFVGGSATVAGVNANTTGRVSNSVFYYTPGNLSGFSAAAQYGFGEAAGDNSAGRSLGLTLGYKVDALEVGFNYLKDNAQDAKLFTNAKKGISVAASYDLGVAKPVFIYQKTTDDLTLEKKAYTLAVTVPVDTNAKVFAGFTQVKNDTPFGTGKVGDAKQFAIAFNYALSKRTDLYTAFARLTQDATSREQLAATAVSGTSVKELTAGVRHQF</sequence>
<dbReference type="GO" id="GO:0046930">
    <property type="term" value="C:pore complex"/>
    <property type="evidence" value="ECO:0007669"/>
    <property type="project" value="UniProtKB-KW"/>
</dbReference>
<dbReference type="InterPro" id="IPR023614">
    <property type="entry name" value="Porin_dom_sf"/>
</dbReference>
<keyword evidence="5" id="KW-0812">Transmembrane</keyword>
<comment type="subcellular location">
    <subcellularLocation>
        <location evidence="1">Cell outer membrane</location>
        <topology evidence="1">Multi-pass membrane protein</topology>
    </subcellularLocation>
</comment>
<dbReference type="GO" id="GO:0009279">
    <property type="term" value="C:cell outer membrane"/>
    <property type="evidence" value="ECO:0007669"/>
    <property type="project" value="UniProtKB-SubCell"/>
</dbReference>
<comment type="subunit">
    <text evidence="2">Homotrimer.</text>
</comment>
<keyword evidence="10" id="KW-0998">Cell outer membrane</keyword>
<dbReference type="CDD" id="cd00342">
    <property type="entry name" value="gram_neg_porins"/>
    <property type="match status" value="1"/>
</dbReference>
<keyword evidence="8" id="KW-0626">Porin</keyword>
<dbReference type="InterPro" id="IPR002299">
    <property type="entry name" value="Porin_Neis"/>
</dbReference>
<feature type="signal peptide" evidence="11">
    <location>
        <begin position="1"/>
        <end position="20"/>
    </location>
</feature>
<keyword evidence="14" id="KW-1185">Reference proteome</keyword>
<name>A0A318J9C1_9BURK</name>
<keyword evidence="7" id="KW-0406">Ion transport</keyword>
<proteinExistence type="predicted"/>
<gene>
    <name evidence="13" type="ORF">DFR42_103177</name>
</gene>
<dbReference type="AlphaFoldDB" id="A0A318J9C1"/>
<dbReference type="Pfam" id="PF13609">
    <property type="entry name" value="Porin_4"/>
    <property type="match status" value="1"/>
</dbReference>
<evidence type="ECO:0000259" key="12">
    <source>
        <dbReference type="Pfam" id="PF13609"/>
    </source>
</evidence>
<dbReference type="SUPFAM" id="SSF56935">
    <property type="entry name" value="Porins"/>
    <property type="match status" value="1"/>
</dbReference>
<dbReference type="PANTHER" id="PTHR34501:SF9">
    <property type="entry name" value="MAJOR OUTER MEMBRANE PROTEIN P.IA"/>
    <property type="match status" value="1"/>
</dbReference>
<evidence type="ECO:0000256" key="7">
    <source>
        <dbReference type="ARBA" id="ARBA00023065"/>
    </source>
</evidence>
<keyword evidence="9" id="KW-0472">Membrane</keyword>
<evidence type="ECO:0000256" key="10">
    <source>
        <dbReference type="ARBA" id="ARBA00023237"/>
    </source>
</evidence>
<evidence type="ECO:0000256" key="9">
    <source>
        <dbReference type="ARBA" id="ARBA00023136"/>
    </source>
</evidence>
<keyword evidence="3" id="KW-0813">Transport</keyword>
<evidence type="ECO:0000256" key="8">
    <source>
        <dbReference type="ARBA" id="ARBA00023114"/>
    </source>
</evidence>
<feature type="domain" description="Porin" evidence="12">
    <location>
        <begin position="7"/>
        <end position="327"/>
    </location>
</feature>
<dbReference type="InterPro" id="IPR050298">
    <property type="entry name" value="Gram-neg_bact_OMP"/>
</dbReference>
<protein>
    <submittedName>
        <fullName evidence="13">Putative porin</fullName>
    </submittedName>
</protein>
<dbReference type="InterPro" id="IPR033900">
    <property type="entry name" value="Gram_neg_porin_domain"/>
</dbReference>
<evidence type="ECO:0000256" key="1">
    <source>
        <dbReference type="ARBA" id="ARBA00004571"/>
    </source>
</evidence>
<evidence type="ECO:0000256" key="4">
    <source>
        <dbReference type="ARBA" id="ARBA00022452"/>
    </source>
</evidence>
<dbReference type="PANTHER" id="PTHR34501">
    <property type="entry name" value="PROTEIN YDDL-RELATED"/>
    <property type="match status" value="1"/>
</dbReference>
<keyword evidence="4" id="KW-1134">Transmembrane beta strand</keyword>
<dbReference type="Gene3D" id="2.40.160.10">
    <property type="entry name" value="Porin"/>
    <property type="match status" value="1"/>
</dbReference>
<evidence type="ECO:0000256" key="11">
    <source>
        <dbReference type="SAM" id="SignalP"/>
    </source>
</evidence>
<comment type="caution">
    <text evidence="13">The sequence shown here is derived from an EMBL/GenBank/DDBJ whole genome shotgun (WGS) entry which is preliminary data.</text>
</comment>
<keyword evidence="6 11" id="KW-0732">Signal</keyword>
<dbReference type="Proteomes" id="UP000247792">
    <property type="component" value="Unassembled WGS sequence"/>
</dbReference>
<feature type="chain" id="PRO_5016373876" evidence="11">
    <location>
        <begin position="21"/>
        <end position="354"/>
    </location>
</feature>
<accession>A0A318J9C1</accession>
<evidence type="ECO:0000256" key="3">
    <source>
        <dbReference type="ARBA" id="ARBA00022448"/>
    </source>
</evidence>
<evidence type="ECO:0000256" key="6">
    <source>
        <dbReference type="ARBA" id="ARBA00022729"/>
    </source>
</evidence>
<evidence type="ECO:0000313" key="13">
    <source>
        <dbReference type="EMBL" id="PXX43909.1"/>
    </source>
</evidence>
<evidence type="ECO:0000256" key="5">
    <source>
        <dbReference type="ARBA" id="ARBA00022692"/>
    </source>
</evidence>
<evidence type="ECO:0000256" key="2">
    <source>
        <dbReference type="ARBA" id="ARBA00011233"/>
    </source>
</evidence>
<dbReference type="GO" id="GO:0034220">
    <property type="term" value="P:monoatomic ion transmembrane transport"/>
    <property type="evidence" value="ECO:0007669"/>
    <property type="project" value="InterPro"/>
</dbReference>
<evidence type="ECO:0000313" key="14">
    <source>
        <dbReference type="Proteomes" id="UP000247792"/>
    </source>
</evidence>
<dbReference type="PRINTS" id="PR00184">
    <property type="entry name" value="NEISSPPORIN"/>
</dbReference>
<organism evidence="13 14">
    <name type="scientific">Undibacterium pigrum</name>
    <dbReference type="NCBI Taxonomy" id="401470"/>
    <lineage>
        <taxon>Bacteria</taxon>
        <taxon>Pseudomonadati</taxon>
        <taxon>Pseudomonadota</taxon>
        <taxon>Betaproteobacteria</taxon>
        <taxon>Burkholderiales</taxon>
        <taxon>Oxalobacteraceae</taxon>
        <taxon>Undibacterium</taxon>
    </lineage>
</organism>
<dbReference type="InterPro" id="IPR001702">
    <property type="entry name" value="Porin_Gram-ve"/>
</dbReference>
<dbReference type="PRINTS" id="PR00182">
    <property type="entry name" value="ECOLNEIPORIN"/>
</dbReference>
<dbReference type="GO" id="GO:0015288">
    <property type="term" value="F:porin activity"/>
    <property type="evidence" value="ECO:0007669"/>
    <property type="project" value="UniProtKB-KW"/>
</dbReference>
<reference evidence="13 14" key="1">
    <citation type="submission" date="2018-05" db="EMBL/GenBank/DDBJ databases">
        <title>Genomic Encyclopedia of Type Strains, Phase IV (KMG-IV): sequencing the most valuable type-strain genomes for metagenomic binning, comparative biology and taxonomic classification.</title>
        <authorList>
            <person name="Goeker M."/>
        </authorList>
    </citation>
    <scope>NUCLEOTIDE SEQUENCE [LARGE SCALE GENOMIC DNA]</scope>
    <source>
        <strain evidence="13 14">DSM 19792</strain>
    </source>
</reference>
<dbReference type="EMBL" id="QJKB01000003">
    <property type="protein sequence ID" value="PXX43909.1"/>
    <property type="molecule type" value="Genomic_DNA"/>
</dbReference>